<organism evidence="10 11">
    <name type="scientific">Spodoptera exigua</name>
    <name type="common">Beet armyworm</name>
    <name type="synonym">Noctua fulgens</name>
    <dbReference type="NCBI Taxonomy" id="7107"/>
    <lineage>
        <taxon>Eukaryota</taxon>
        <taxon>Metazoa</taxon>
        <taxon>Ecdysozoa</taxon>
        <taxon>Arthropoda</taxon>
        <taxon>Hexapoda</taxon>
        <taxon>Insecta</taxon>
        <taxon>Pterygota</taxon>
        <taxon>Neoptera</taxon>
        <taxon>Endopterygota</taxon>
        <taxon>Lepidoptera</taxon>
        <taxon>Glossata</taxon>
        <taxon>Ditrysia</taxon>
        <taxon>Noctuoidea</taxon>
        <taxon>Noctuidae</taxon>
        <taxon>Amphipyrinae</taxon>
        <taxon>Spodoptera</taxon>
    </lineage>
</organism>
<proteinExistence type="inferred from homology"/>
<evidence type="ECO:0000256" key="3">
    <source>
        <dbReference type="ARBA" id="ARBA00012757"/>
    </source>
</evidence>
<feature type="chain" id="PRO_5032621688" description="Trehalase" evidence="9">
    <location>
        <begin position="18"/>
        <end position="579"/>
    </location>
</feature>
<dbReference type="InterPro" id="IPR018232">
    <property type="entry name" value="Glyco_hydro_37_CS"/>
</dbReference>
<feature type="compositionally biased region" description="Polar residues" evidence="8">
    <location>
        <begin position="556"/>
        <end position="579"/>
    </location>
</feature>
<dbReference type="AlphaFoldDB" id="A0A835G6Y7"/>
<evidence type="ECO:0000256" key="6">
    <source>
        <dbReference type="ARBA" id="ARBA00023295"/>
    </source>
</evidence>
<comment type="caution">
    <text evidence="10">The sequence shown here is derived from an EMBL/GenBank/DDBJ whole genome shotgun (WGS) entry which is preliminary data.</text>
</comment>
<feature type="region of interest" description="Disordered" evidence="8">
    <location>
        <begin position="555"/>
        <end position="579"/>
    </location>
</feature>
<keyword evidence="5 7" id="KW-0378">Hydrolase</keyword>
<reference evidence="10" key="1">
    <citation type="submission" date="2020-08" db="EMBL/GenBank/DDBJ databases">
        <title>Spodoptera exigua strain:BAW_Kor-Di-RS1 Genome sequencing and assembly.</title>
        <authorList>
            <person name="Kim J."/>
            <person name="Nam H.Y."/>
            <person name="Kwon M."/>
            <person name="Choi J.H."/>
            <person name="Cho S.R."/>
            <person name="Kim G.-H."/>
        </authorList>
    </citation>
    <scope>NUCLEOTIDE SEQUENCE</scope>
    <source>
        <strain evidence="10">BAW_Kor-Di-RS1</strain>
        <tissue evidence="10">Whole-body</tissue>
    </source>
</reference>
<dbReference type="PROSITE" id="PS00928">
    <property type="entry name" value="TREHALASE_2"/>
    <property type="match status" value="1"/>
</dbReference>
<dbReference type="EMBL" id="JACKWZ010000466">
    <property type="protein sequence ID" value="KAF9407483.1"/>
    <property type="molecule type" value="Genomic_DNA"/>
</dbReference>
<keyword evidence="6 7" id="KW-0326">Glycosidase</keyword>
<evidence type="ECO:0000256" key="4">
    <source>
        <dbReference type="ARBA" id="ARBA00019905"/>
    </source>
</evidence>
<dbReference type="Proteomes" id="UP000648187">
    <property type="component" value="Unassembled WGS sequence"/>
</dbReference>
<dbReference type="PANTHER" id="PTHR23403">
    <property type="entry name" value="TREHALASE"/>
    <property type="match status" value="1"/>
</dbReference>
<dbReference type="SUPFAM" id="SSF48208">
    <property type="entry name" value="Six-hairpin glycosidases"/>
    <property type="match status" value="1"/>
</dbReference>
<feature type="signal peptide" evidence="9">
    <location>
        <begin position="1"/>
        <end position="17"/>
    </location>
</feature>
<dbReference type="Gene3D" id="1.50.10.10">
    <property type="match status" value="1"/>
</dbReference>
<dbReference type="EC" id="3.2.1.28" evidence="3 7"/>
<evidence type="ECO:0000313" key="10">
    <source>
        <dbReference type="EMBL" id="KAF9407483.1"/>
    </source>
</evidence>
<protein>
    <recommendedName>
        <fullName evidence="4 7">Trehalase</fullName>
        <ecNumber evidence="3 7">3.2.1.28</ecNumber>
    </recommendedName>
    <alternativeName>
        <fullName evidence="7">Alpha-trehalose glucohydrolase</fullName>
    </alternativeName>
</protein>
<keyword evidence="11" id="KW-1185">Reference proteome</keyword>
<sequence>MRGYLIVLAAAVALAGAADMRPTCSKPVYCNSKLLHKVQMARLYSDSKTFVDLQMNYDQNTTLNAFDTLLNDTDQEPSVEQLREFVEKHFSNNSELMPWRPPDFNTDPYSLNTIQDDDLREFARNITNIWPLLARKVKDEVIQNPDRYSLIPITNGFIIPGGRFTEIYYWDTYWIIEGLLISGMQETAKGIIENLIELLNMFGHIPNGSRWYYQERSQPPMLTAMVATYYQYTNDTEFLRNNIAYLEKEMDFWFDERSVTVEKEGSNHTLLRYFAISSGPRPESYYEDYENAAEFSEQARTDFFIDIKSAAESGWDFSTRWFVNPDGSNTGTLKDIHTRYIIPVDLNAIFAGALQNIANFHVILGNHRAAVSFSQSAQQWRDSIQSVLWNEEEGMWFDYDIRDQIHRKYFYPSNLAPLWQGAVDPNIVKANALRILNNLKQSGAFDFPGGVPTSLSRSGEQWDFPNVWPPEMSIAVNAIENIGTPEASVLAFETAQTFVRACHSGFSEYHQMFEKYDAENPGKFGGGGEYNVQYGFGWTNGVVLEFMKKYGEGMTANDSNELDTTASPSNSSDTSNNAA</sequence>
<dbReference type="GO" id="GO:0004555">
    <property type="term" value="F:alpha,alpha-trehalase activity"/>
    <property type="evidence" value="ECO:0007669"/>
    <property type="project" value="UniProtKB-EC"/>
</dbReference>
<dbReference type="GO" id="GO:0005993">
    <property type="term" value="P:trehalose catabolic process"/>
    <property type="evidence" value="ECO:0007669"/>
    <property type="project" value="TreeGrafter"/>
</dbReference>
<dbReference type="SMR" id="A0A835G6Y7"/>
<evidence type="ECO:0000256" key="8">
    <source>
        <dbReference type="SAM" id="MobiDB-lite"/>
    </source>
</evidence>
<evidence type="ECO:0000313" key="11">
    <source>
        <dbReference type="Proteomes" id="UP000648187"/>
    </source>
</evidence>
<evidence type="ECO:0000256" key="2">
    <source>
        <dbReference type="ARBA" id="ARBA00005615"/>
    </source>
</evidence>
<comment type="similarity">
    <text evidence="2 7">Belongs to the glycosyl hydrolase 37 family.</text>
</comment>
<evidence type="ECO:0000256" key="7">
    <source>
        <dbReference type="RuleBase" id="RU361180"/>
    </source>
</evidence>
<comment type="catalytic activity">
    <reaction evidence="1 7">
        <text>alpha,alpha-trehalose + H2O = alpha-D-glucose + beta-D-glucose</text>
        <dbReference type="Rhea" id="RHEA:32675"/>
        <dbReference type="ChEBI" id="CHEBI:15377"/>
        <dbReference type="ChEBI" id="CHEBI:15903"/>
        <dbReference type="ChEBI" id="CHEBI:16551"/>
        <dbReference type="ChEBI" id="CHEBI:17925"/>
        <dbReference type="EC" id="3.2.1.28"/>
    </reaction>
</comment>
<dbReference type="InterPro" id="IPR008928">
    <property type="entry name" value="6-hairpin_glycosidase_sf"/>
</dbReference>
<dbReference type="PANTHER" id="PTHR23403:SF1">
    <property type="entry name" value="TREHALASE"/>
    <property type="match status" value="1"/>
</dbReference>
<dbReference type="InterPro" id="IPR001661">
    <property type="entry name" value="Glyco_hydro_37"/>
</dbReference>
<accession>A0A835G6Y7</accession>
<evidence type="ECO:0000256" key="5">
    <source>
        <dbReference type="ARBA" id="ARBA00022801"/>
    </source>
</evidence>
<dbReference type="PRINTS" id="PR00744">
    <property type="entry name" value="GLHYDRLASE37"/>
</dbReference>
<evidence type="ECO:0000256" key="1">
    <source>
        <dbReference type="ARBA" id="ARBA00001576"/>
    </source>
</evidence>
<name>A0A835G6Y7_SPOEX</name>
<dbReference type="InterPro" id="IPR012341">
    <property type="entry name" value="6hp_glycosidase-like_sf"/>
</dbReference>
<evidence type="ECO:0000256" key="9">
    <source>
        <dbReference type="SAM" id="SignalP"/>
    </source>
</evidence>
<keyword evidence="9" id="KW-0732">Signal</keyword>
<gene>
    <name evidence="10" type="ORF">HW555_012512</name>
</gene>
<dbReference type="Pfam" id="PF01204">
    <property type="entry name" value="Trehalase"/>
    <property type="match status" value="1"/>
</dbReference>
<dbReference type="PROSITE" id="PS00927">
    <property type="entry name" value="TREHALASE_1"/>
    <property type="match status" value="1"/>
</dbReference>